<evidence type="ECO:0000313" key="7">
    <source>
        <dbReference type="EMBL" id="STY98639.1"/>
    </source>
</evidence>
<dbReference type="EMBL" id="UGQB01000002">
    <property type="protein sequence ID" value="STY98639.1"/>
    <property type="molecule type" value="Genomic_DNA"/>
</dbReference>
<feature type="compositionally biased region" description="Basic and acidic residues" evidence="5">
    <location>
        <begin position="341"/>
        <end position="351"/>
    </location>
</feature>
<feature type="transmembrane region" description="Helical" evidence="6">
    <location>
        <begin position="210"/>
        <end position="235"/>
    </location>
</feature>
<feature type="transmembrane region" description="Helical" evidence="6">
    <location>
        <begin position="152"/>
        <end position="174"/>
    </location>
</feature>
<keyword evidence="9" id="KW-1185">Reference proteome</keyword>
<dbReference type="OrthoDB" id="9077370at2"/>
<gene>
    <name evidence="7" type="ORF">NCTC12877_00019</name>
    <name evidence="8" type="ORF">NCTC12877_00055</name>
</gene>
<dbReference type="InterPro" id="IPR007688">
    <property type="entry name" value="Conjugal_tfr_TrbL/VirB6"/>
</dbReference>
<name>A0A378QM82_9GAMM</name>
<dbReference type="RefSeq" id="WP_029103701.1">
    <property type="nucleotide sequence ID" value="NZ_UGQB01000002.1"/>
</dbReference>
<protein>
    <submittedName>
        <fullName evidence="8">Type IV secretion system protein VirB6</fullName>
    </submittedName>
</protein>
<keyword evidence="2 6" id="KW-0812">Transmembrane</keyword>
<evidence type="ECO:0000256" key="6">
    <source>
        <dbReference type="SAM" id="Phobius"/>
    </source>
</evidence>
<dbReference type="GO" id="GO:0016020">
    <property type="term" value="C:membrane"/>
    <property type="evidence" value="ECO:0007669"/>
    <property type="project" value="UniProtKB-SubCell"/>
</dbReference>
<feature type="transmembrane region" description="Helical" evidence="6">
    <location>
        <begin position="180"/>
        <end position="198"/>
    </location>
</feature>
<evidence type="ECO:0000313" key="8">
    <source>
        <dbReference type="EMBL" id="STZ01592.1"/>
    </source>
</evidence>
<evidence type="ECO:0000256" key="1">
    <source>
        <dbReference type="ARBA" id="ARBA00004141"/>
    </source>
</evidence>
<accession>A0A378QM82</accession>
<evidence type="ECO:0000256" key="3">
    <source>
        <dbReference type="ARBA" id="ARBA00022989"/>
    </source>
</evidence>
<evidence type="ECO:0000256" key="4">
    <source>
        <dbReference type="ARBA" id="ARBA00023136"/>
    </source>
</evidence>
<dbReference type="AlphaFoldDB" id="A0A378QM82"/>
<evidence type="ECO:0000256" key="2">
    <source>
        <dbReference type="ARBA" id="ARBA00022692"/>
    </source>
</evidence>
<dbReference type="Proteomes" id="UP000254065">
    <property type="component" value="Unassembled WGS sequence"/>
</dbReference>
<feature type="transmembrane region" description="Helical" evidence="6">
    <location>
        <begin position="31"/>
        <end position="51"/>
    </location>
</feature>
<evidence type="ECO:0000256" key="5">
    <source>
        <dbReference type="SAM" id="MobiDB-lite"/>
    </source>
</evidence>
<dbReference type="Pfam" id="PF04610">
    <property type="entry name" value="TrbL"/>
    <property type="match status" value="1"/>
</dbReference>
<keyword evidence="3 6" id="KW-1133">Transmembrane helix</keyword>
<organism evidence="8 9">
    <name type="scientific">Moraxella caprae</name>
    <dbReference type="NCBI Taxonomy" id="90240"/>
    <lineage>
        <taxon>Bacteria</taxon>
        <taxon>Pseudomonadati</taxon>
        <taxon>Pseudomonadota</taxon>
        <taxon>Gammaproteobacteria</taxon>
        <taxon>Moraxellales</taxon>
        <taxon>Moraxellaceae</taxon>
        <taxon>Moraxella</taxon>
    </lineage>
</organism>
<keyword evidence="4 6" id="KW-0472">Membrane</keyword>
<dbReference type="STRING" id="1122244.GCA_000426885_02351"/>
<dbReference type="GO" id="GO:0030255">
    <property type="term" value="P:protein secretion by the type IV secretion system"/>
    <property type="evidence" value="ECO:0007669"/>
    <property type="project" value="InterPro"/>
</dbReference>
<reference evidence="8 9" key="1">
    <citation type="submission" date="2018-06" db="EMBL/GenBank/DDBJ databases">
        <authorList>
            <consortium name="Pathogen Informatics"/>
            <person name="Doyle S."/>
        </authorList>
    </citation>
    <scope>NUCLEOTIDE SEQUENCE [LARGE SCALE GENOMIC DNA]</scope>
    <source>
        <strain evidence="8 9">NCTC12877</strain>
    </source>
</reference>
<feature type="region of interest" description="Disordered" evidence="5">
    <location>
        <begin position="337"/>
        <end position="389"/>
    </location>
</feature>
<proteinExistence type="predicted"/>
<evidence type="ECO:0000313" key="9">
    <source>
        <dbReference type="Proteomes" id="UP000254065"/>
    </source>
</evidence>
<sequence>MAGFLSGAFDDVNSALSNFSSQFSSGVATEIAPLVAGGLTLSFIVIGIMAIRGLLDRPFMEVAWTLTKASIITSIALTTAVYQNYVIDVFLTLPDDLISSLVGNSISGADVKVGQGAAVAIEEMYDLGTSKAGLFFDQAAFSLTQGIDLLPILYGVLVWIGILLCCVIGLFWLIVAKVVLALMLGIGPFFICCLIWNPTQQFFWSWLGQVLNTAITSIFVLAVFAVFAAIFNTQLNELQVELDTANFANAAVFTFLGILCMGVLVAIPQYVSALTGAAGGAVGTAMSRISGGAISMGAGAAGGVLGAGRSAVAGYEAGKTYNQARAGGASRFQAARQARHTYNETKDDLKRGYPNYAKMGLNSQRNTPQGTGSYSGGAVPSVSFAKGKK</sequence>
<comment type="subcellular location">
    <subcellularLocation>
        <location evidence="1">Membrane</location>
        <topology evidence="1">Multi-pass membrane protein</topology>
    </subcellularLocation>
</comment>
<dbReference type="EMBL" id="UGQB01000002">
    <property type="protein sequence ID" value="STZ01592.1"/>
    <property type="molecule type" value="Genomic_DNA"/>
</dbReference>
<feature type="transmembrane region" description="Helical" evidence="6">
    <location>
        <begin position="247"/>
        <end position="267"/>
    </location>
</feature>
<feature type="compositionally biased region" description="Polar residues" evidence="5">
    <location>
        <begin position="361"/>
        <end position="372"/>
    </location>
</feature>